<evidence type="ECO:0000313" key="3">
    <source>
        <dbReference type="Proteomes" id="UP001234343"/>
    </source>
</evidence>
<dbReference type="PROSITE" id="PS50294">
    <property type="entry name" value="WD_REPEATS_REGION"/>
    <property type="match status" value="1"/>
</dbReference>
<accession>A0ABT7T1D3</accession>
<dbReference type="Proteomes" id="UP001234343">
    <property type="component" value="Unassembled WGS sequence"/>
</dbReference>
<reference evidence="2 3" key="1">
    <citation type="submission" date="2023-06" db="EMBL/GenBank/DDBJ databases">
        <title>Alteromonas sp. ASW11-36 isolated from intertidal sand.</title>
        <authorList>
            <person name="Li Y."/>
        </authorList>
    </citation>
    <scope>NUCLEOTIDE SEQUENCE [LARGE SCALE GENOMIC DNA]</scope>
    <source>
        <strain evidence="2 3">ASW11-36</strain>
    </source>
</reference>
<dbReference type="SMART" id="SM00320">
    <property type="entry name" value="WD40"/>
    <property type="match status" value="5"/>
</dbReference>
<evidence type="ECO:0008006" key="4">
    <source>
        <dbReference type="Google" id="ProtNLM"/>
    </source>
</evidence>
<dbReference type="PROSITE" id="PS50082">
    <property type="entry name" value="WD_REPEATS_2"/>
    <property type="match status" value="3"/>
</dbReference>
<dbReference type="PANTHER" id="PTHR19879:SF9">
    <property type="entry name" value="TRANSCRIPTION INITIATION FACTOR TFIID SUBUNIT 5"/>
    <property type="match status" value="1"/>
</dbReference>
<dbReference type="Pfam" id="PF00400">
    <property type="entry name" value="WD40"/>
    <property type="match status" value="3"/>
</dbReference>
<feature type="repeat" description="WD" evidence="1">
    <location>
        <begin position="214"/>
        <end position="255"/>
    </location>
</feature>
<dbReference type="InterPro" id="IPR015943">
    <property type="entry name" value="WD40/YVTN_repeat-like_dom_sf"/>
</dbReference>
<gene>
    <name evidence="2" type="ORF">QTP81_16720</name>
</gene>
<protein>
    <recommendedName>
        <fullName evidence="4">Vegetatible incompatibility protein HET-E-1</fullName>
    </recommendedName>
</protein>
<evidence type="ECO:0000256" key="1">
    <source>
        <dbReference type="PROSITE-ProRule" id="PRU00221"/>
    </source>
</evidence>
<feature type="repeat" description="WD" evidence="1">
    <location>
        <begin position="270"/>
        <end position="299"/>
    </location>
</feature>
<evidence type="ECO:0000313" key="2">
    <source>
        <dbReference type="EMBL" id="MDM7862252.1"/>
    </source>
</evidence>
<dbReference type="SUPFAM" id="SSF50998">
    <property type="entry name" value="Quinoprotein alcohol dehydrogenase-like"/>
    <property type="match status" value="1"/>
</dbReference>
<dbReference type="InterPro" id="IPR011047">
    <property type="entry name" value="Quinoprotein_ADH-like_sf"/>
</dbReference>
<keyword evidence="1" id="KW-0853">WD repeat</keyword>
<comment type="caution">
    <text evidence="2">The sequence shown here is derived from an EMBL/GenBank/DDBJ whole genome shotgun (WGS) entry which is preliminary data.</text>
</comment>
<dbReference type="EMBL" id="JAUCBP010000013">
    <property type="protein sequence ID" value="MDM7862252.1"/>
    <property type="molecule type" value="Genomic_DNA"/>
</dbReference>
<dbReference type="PROSITE" id="PS51257">
    <property type="entry name" value="PROKAR_LIPOPROTEIN"/>
    <property type="match status" value="1"/>
</dbReference>
<organism evidence="2 3">
    <name type="scientific">Alteromonas arenosi</name>
    <dbReference type="NCBI Taxonomy" id="3055817"/>
    <lineage>
        <taxon>Bacteria</taxon>
        <taxon>Pseudomonadati</taxon>
        <taxon>Pseudomonadota</taxon>
        <taxon>Gammaproteobacteria</taxon>
        <taxon>Alteromonadales</taxon>
        <taxon>Alteromonadaceae</taxon>
        <taxon>Alteromonas/Salinimonas group</taxon>
        <taxon>Alteromonas</taxon>
    </lineage>
</organism>
<dbReference type="PANTHER" id="PTHR19879">
    <property type="entry name" value="TRANSCRIPTION INITIATION FACTOR TFIID"/>
    <property type="match status" value="1"/>
</dbReference>
<keyword evidence="3" id="KW-1185">Reference proteome</keyword>
<sequence length="344" mass="37768">MTKAKPHEKINWMITRKNALRLCLIALLTTAVSSCGRSISTPDKVLEHSADGALAADVSADGTLAVISSVDLGIKIYDLETNTGLYEWHHQGDGRNLVTNIHIAADTSHVVTSDREAFALWSVESGEPIGFWRIDESAIRDIAVSNNARGILVGRSSGKTMFFEPSNGRRLEFLGHQEKINSVDISPNGRFALTGGNDYVAYLWSTDNGQIIHTFSHPQRVTKVALDDMGRYAFTADSTNNAKIWNVQTGELISQLDIFVRQQIFTDAVFSADGKWLLTGSPSRRINLWDVQTGLEVQEWRVAPNENAPLRTAVVNAVGFLDNATIISESSSGLAEIWSIPNND</sequence>
<name>A0ABT7T1D3_9ALTE</name>
<proteinExistence type="predicted"/>
<dbReference type="InterPro" id="IPR001680">
    <property type="entry name" value="WD40_rpt"/>
</dbReference>
<dbReference type="Gene3D" id="2.130.10.10">
    <property type="entry name" value="YVTN repeat-like/Quinoprotein amine dehydrogenase"/>
    <property type="match status" value="2"/>
</dbReference>
<feature type="repeat" description="WD" evidence="1">
    <location>
        <begin position="173"/>
        <end position="214"/>
    </location>
</feature>